<comment type="caution">
    <text evidence="1">The sequence shown here is derived from an EMBL/GenBank/DDBJ whole genome shotgun (WGS) entry which is preliminary data.</text>
</comment>
<organism evidence="1 2">
    <name type="scientific">Persea americana</name>
    <name type="common">Avocado</name>
    <dbReference type="NCBI Taxonomy" id="3435"/>
    <lineage>
        <taxon>Eukaryota</taxon>
        <taxon>Viridiplantae</taxon>
        <taxon>Streptophyta</taxon>
        <taxon>Embryophyta</taxon>
        <taxon>Tracheophyta</taxon>
        <taxon>Spermatophyta</taxon>
        <taxon>Magnoliopsida</taxon>
        <taxon>Magnoliidae</taxon>
        <taxon>Laurales</taxon>
        <taxon>Lauraceae</taxon>
        <taxon>Persea</taxon>
    </lineage>
</organism>
<keyword evidence="2" id="KW-1185">Reference proteome</keyword>
<dbReference type="Proteomes" id="UP001234297">
    <property type="component" value="Chromosome 2"/>
</dbReference>
<gene>
    <name evidence="1" type="ORF">MRB53_004616</name>
</gene>
<evidence type="ECO:0000313" key="1">
    <source>
        <dbReference type="EMBL" id="KAJ8642868.1"/>
    </source>
</evidence>
<protein>
    <submittedName>
        <fullName evidence="1">Uncharacterized protein</fullName>
    </submittedName>
</protein>
<accession>A0ACC2MBR4</accession>
<name>A0ACC2MBR4_PERAE</name>
<dbReference type="EMBL" id="CM056810">
    <property type="protein sequence ID" value="KAJ8642868.1"/>
    <property type="molecule type" value="Genomic_DNA"/>
</dbReference>
<evidence type="ECO:0000313" key="2">
    <source>
        <dbReference type="Proteomes" id="UP001234297"/>
    </source>
</evidence>
<reference evidence="1 2" key="1">
    <citation type="journal article" date="2022" name="Hortic Res">
        <title>A haplotype resolved chromosomal level avocado genome allows analysis of novel avocado genes.</title>
        <authorList>
            <person name="Nath O."/>
            <person name="Fletcher S.J."/>
            <person name="Hayward A."/>
            <person name="Shaw L.M."/>
            <person name="Masouleh A.K."/>
            <person name="Furtado A."/>
            <person name="Henry R.J."/>
            <person name="Mitter N."/>
        </authorList>
    </citation>
    <scope>NUCLEOTIDE SEQUENCE [LARGE SCALE GENOMIC DNA]</scope>
    <source>
        <strain evidence="2">cv. Hass</strain>
    </source>
</reference>
<proteinExistence type="predicted"/>
<sequence>MNKRESGEKLVLLVEKDSWLYFSKWGSYSRPSGNLQHCLCHSRSLGAKDPFFLNSTCSKEDRFRSSYLDVE</sequence>